<sequence length="106" mass="12509">MAYQKQKNQINPFENLILDDYEKEIETSIARGEWQPVENSEEMKKMFQEAAKRYTQLQQSQKITIRINQGDLIRLKAKANKKNIPYQTLLNALIRDYVTGVYSIKL</sequence>
<name>A0A0G0H6N8_9BACT</name>
<evidence type="ECO:0008006" key="3">
    <source>
        <dbReference type="Google" id="ProtNLM"/>
    </source>
</evidence>
<protein>
    <recommendedName>
        <fullName evidence="3">Antitoxin</fullName>
    </recommendedName>
</protein>
<organism evidence="1 2">
    <name type="scientific">Candidatus Roizmanbacteria bacterium GW2011_GWA2_37_7</name>
    <dbReference type="NCBI Taxonomy" id="1618481"/>
    <lineage>
        <taxon>Bacteria</taxon>
        <taxon>Candidatus Roizmaniibacteriota</taxon>
    </lineage>
</organism>
<dbReference type="Proteomes" id="UP000034471">
    <property type="component" value="Unassembled WGS sequence"/>
</dbReference>
<dbReference type="Pfam" id="PF14384">
    <property type="entry name" value="BrnA_antitoxin"/>
    <property type="match status" value="1"/>
</dbReference>
<dbReference type="EMBL" id="LBTJ01000001">
    <property type="protein sequence ID" value="KKQ38938.1"/>
    <property type="molecule type" value="Genomic_DNA"/>
</dbReference>
<dbReference type="STRING" id="1618481.US54_C0001G0063"/>
<reference evidence="1 2" key="1">
    <citation type="journal article" date="2015" name="Nature">
        <title>rRNA introns, odd ribosomes, and small enigmatic genomes across a large radiation of phyla.</title>
        <authorList>
            <person name="Brown C.T."/>
            <person name="Hug L.A."/>
            <person name="Thomas B.C."/>
            <person name="Sharon I."/>
            <person name="Castelle C.J."/>
            <person name="Singh A."/>
            <person name="Wilkins M.J."/>
            <person name="Williams K.H."/>
            <person name="Banfield J.F."/>
        </authorList>
    </citation>
    <scope>NUCLEOTIDE SEQUENCE [LARGE SCALE GENOMIC DNA]</scope>
</reference>
<dbReference type="AlphaFoldDB" id="A0A0G0H6N8"/>
<evidence type="ECO:0000313" key="2">
    <source>
        <dbReference type="Proteomes" id="UP000034471"/>
    </source>
</evidence>
<accession>A0A0G0H6N8</accession>
<evidence type="ECO:0000313" key="1">
    <source>
        <dbReference type="EMBL" id="KKQ38938.1"/>
    </source>
</evidence>
<comment type="caution">
    <text evidence="1">The sequence shown here is derived from an EMBL/GenBank/DDBJ whole genome shotgun (WGS) entry which is preliminary data.</text>
</comment>
<gene>
    <name evidence="1" type="ORF">US54_C0001G0063</name>
</gene>
<dbReference type="InterPro" id="IPR025528">
    <property type="entry name" value="BrnA_antitoxin"/>
</dbReference>
<proteinExistence type="predicted"/>